<keyword evidence="2" id="KW-0808">Transferase</keyword>
<dbReference type="SUPFAM" id="SSF53335">
    <property type="entry name" value="S-adenosyl-L-methionine-dependent methyltransferases"/>
    <property type="match status" value="1"/>
</dbReference>
<dbReference type="CDD" id="cd02440">
    <property type="entry name" value="AdoMet_MTases"/>
    <property type="match status" value="1"/>
</dbReference>
<gene>
    <name evidence="2" type="ORF">AB8S08_02575</name>
</gene>
<protein>
    <submittedName>
        <fullName evidence="2">Class I SAM-dependent methyltransferase</fullName>
        <ecNumber evidence="2">2.1.-.-</ecNumber>
    </submittedName>
</protein>
<accession>A0AB39X8W1</accession>
<organism evidence="2">
    <name type="scientific">Pseudidiomarina sp. PP-1MA</name>
    <dbReference type="NCBI Taxonomy" id="3237706"/>
    <lineage>
        <taxon>Bacteria</taxon>
        <taxon>Pseudomonadati</taxon>
        <taxon>Pseudomonadota</taxon>
        <taxon>Gammaproteobacteria</taxon>
        <taxon>Alteromonadales</taxon>
        <taxon>Idiomarinaceae</taxon>
        <taxon>Pseudidiomarina</taxon>
    </lineage>
</organism>
<dbReference type="InterPro" id="IPR025714">
    <property type="entry name" value="Methyltranfer_dom"/>
</dbReference>
<sequence>MKYFNCFYPKNGNLSRLLGIRKGYNSRAQLIKKITGNMSGKHVIDIGCGDGSLLVDIIQGTPSTVTLIDSSERFLQIARENESLQVLNPTYICTNGFHYKWKNPSLVLMIGVLDYSQNWINDLNDLLVQEFSGKLIFSLPVKDNWSFRFIIRRLWLRLWGIKLQSCTYSDLNKLMHQVEVKFLAVRCEYDWIINVEDIY</sequence>
<feature type="domain" description="Methyltransferase" evidence="1">
    <location>
        <begin position="39"/>
        <end position="83"/>
    </location>
</feature>
<dbReference type="InterPro" id="IPR029063">
    <property type="entry name" value="SAM-dependent_MTases_sf"/>
</dbReference>
<dbReference type="EC" id="2.1.-.-" evidence="2"/>
<evidence type="ECO:0000313" key="2">
    <source>
        <dbReference type="EMBL" id="XDV10108.1"/>
    </source>
</evidence>
<name>A0AB39X8W1_9GAMM</name>
<dbReference type="GO" id="GO:0032259">
    <property type="term" value="P:methylation"/>
    <property type="evidence" value="ECO:0007669"/>
    <property type="project" value="UniProtKB-KW"/>
</dbReference>
<evidence type="ECO:0000259" key="1">
    <source>
        <dbReference type="Pfam" id="PF13847"/>
    </source>
</evidence>
<dbReference type="GO" id="GO:0008168">
    <property type="term" value="F:methyltransferase activity"/>
    <property type="evidence" value="ECO:0007669"/>
    <property type="project" value="UniProtKB-KW"/>
</dbReference>
<reference evidence="2" key="1">
    <citation type="submission" date="2024-07" db="EMBL/GenBank/DDBJ databases">
        <title>Whole genome sequence of bacterial strains from algal surface.</title>
        <authorList>
            <person name="Kumar P."/>
        </authorList>
    </citation>
    <scope>NUCLEOTIDE SEQUENCE</scope>
    <source>
        <strain evidence="2">PP-1MA</strain>
    </source>
</reference>
<proteinExistence type="predicted"/>
<dbReference type="RefSeq" id="WP_369743414.1">
    <property type="nucleotide sequence ID" value="NZ_CP165718.1"/>
</dbReference>
<dbReference type="Gene3D" id="3.40.50.150">
    <property type="entry name" value="Vaccinia Virus protein VP39"/>
    <property type="match status" value="1"/>
</dbReference>
<dbReference type="Pfam" id="PF13847">
    <property type="entry name" value="Methyltransf_31"/>
    <property type="match status" value="1"/>
</dbReference>
<keyword evidence="2" id="KW-0489">Methyltransferase</keyword>
<dbReference type="AlphaFoldDB" id="A0AB39X8W1"/>
<dbReference type="EMBL" id="CP165718">
    <property type="protein sequence ID" value="XDV10108.1"/>
    <property type="molecule type" value="Genomic_DNA"/>
</dbReference>